<feature type="compositionally biased region" description="Basic and acidic residues" evidence="1">
    <location>
        <begin position="52"/>
        <end position="74"/>
    </location>
</feature>
<name>A0A8A1MJ26_AJECA</name>
<protein>
    <submittedName>
        <fullName evidence="2">Uncharacterized protein</fullName>
    </submittedName>
</protein>
<reference evidence="2" key="1">
    <citation type="submission" date="2021-01" db="EMBL/GenBank/DDBJ databases">
        <title>Chromosome-level genome assembly of a human fungal pathogen reveals clustering of transcriptionally co-regulated genes.</title>
        <authorList>
            <person name="Voorhies M."/>
            <person name="Cohen S."/>
            <person name="Shea T.P."/>
            <person name="Petrus S."/>
            <person name="Munoz J.F."/>
            <person name="Poplawski S."/>
            <person name="Goldman W.E."/>
            <person name="Michael T."/>
            <person name="Cuomo C.A."/>
            <person name="Sil A."/>
            <person name="Beyhan S."/>
        </authorList>
    </citation>
    <scope>NUCLEOTIDE SEQUENCE</scope>
    <source>
        <strain evidence="2">WU24</strain>
    </source>
</reference>
<evidence type="ECO:0000313" key="3">
    <source>
        <dbReference type="Proteomes" id="UP000663671"/>
    </source>
</evidence>
<proteinExistence type="predicted"/>
<dbReference type="AlphaFoldDB" id="A0A8A1MJ26"/>
<feature type="compositionally biased region" description="Basic and acidic residues" evidence="1">
    <location>
        <begin position="1"/>
        <end position="11"/>
    </location>
</feature>
<feature type="compositionally biased region" description="Basic and acidic residues" evidence="1">
    <location>
        <begin position="107"/>
        <end position="118"/>
    </location>
</feature>
<feature type="compositionally biased region" description="Polar residues" evidence="1">
    <location>
        <begin position="91"/>
        <end position="101"/>
    </location>
</feature>
<sequence>MRDEDPKELREIKRRQNKLNEERTTGLFLQGTHGRKRRKRRKGMGMGTGVRMTDDKVNASEAERGEERGEERSARQPWETPDNGWFVETADVTNHSAQAGTTYPEETGGRTVRDDVGFRGHPLGPE</sequence>
<feature type="region of interest" description="Disordered" evidence="1">
    <location>
        <begin position="1"/>
        <end position="126"/>
    </location>
</feature>
<feature type="compositionally biased region" description="Basic residues" evidence="1">
    <location>
        <begin position="33"/>
        <end position="43"/>
    </location>
</feature>
<evidence type="ECO:0000256" key="1">
    <source>
        <dbReference type="SAM" id="MobiDB-lite"/>
    </source>
</evidence>
<evidence type="ECO:0000313" key="2">
    <source>
        <dbReference type="EMBL" id="QSS65130.1"/>
    </source>
</evidence>
<gene>
    <name evidence="2" type="ORF">I7I51_05971</name>
</gene>
<dbReference type="VEuPathDB" id="FungiDB:I7I51_05971"/>
<accession>A0A8A1MJ26</accession>
<dbReference type="EMBL" id="CP069115">
    <property type="protein sequence ID" value="QSS65130.1"/>
    <property type="molecule type" value="Genomic_DNA"/>
</dbReference>
<organism evidence="2 3">
    <name type="scientific">Ajellomyces capsulatus</name>
    <name type="common">Darling's disease fungus</name>
    <name type="synonym">Histoplasma capsulatum</name>
    <dbReference type="NCBI Taxonomy" id="5037"/>
    <lineage>
        <taxon>Eukaryota</taxon>
        <taxon>Fungi</taxon>
        <taxon>Dikarya</taxon>
        <taxon>Ascomycota</taxon>
        <taxon>Pezizomycotina</taxon>
        <taxon>Eurotiomycetes</taxon>
        <taxon>Eurotiomycetidae</taxon>
        <taxon>Onygenales</taxon>
        <taxon>Ajellomycetaceae</taxon>
        <taxon>Histoplasma</taxon>
    </lineage>
</organism>
<dbReference type="Proteomes" id="UP000663671">
    <property type="component" value="Chromosome 3"/>
</dbReference>